<dbReference type="AlphaFoldDB" id="A0A6C0BZ21"/>
<organism evidence="1">
    <name type="scientific">viral metagenome</name>
    <dbReference type="NCBI Taxonomy" id="1070528"/>
    <lineage>
        <taxon>unclassified sequences</taxon>
        <taxon>metagenomes</taxon>
        <taxon>organismal metagenomes</taxon>
    </lineage>
</organism>
<dbReference type="EMBL" id="MN739285">
    <property type="protein sequence ID" value="QHS97071.1"/>
    <property type="molecule type" value="Genomic_DNA"/>
</dbReference>
<protein>
    <submittedName>
        <fullName evidence="1">Uncharacterized protein</fullName>
    </submittedName>
</protein>
<reference evidence="1" key="1">
    <citation type="journal article" date="2020" name="Nature">
        <title>Giant virus diversity and host interactions through global metagenomics.</title>
        <authorList>
            <person name="Schulz F."/>
            <person name="Roux S."/>
            <person name="Paez-Espino D."/>
            <person name="Jungbluth S."/>
            <person name="Walsh D.A."/>
            <person name="Denef V.J."/>
            <person name="McMahon K.D."/>
            <person name="Konstantinidis K.T."/>
            <person name="Eloe-Fadrosh E.A."/>
            <person name="Kyrpides N.C."/>
            <person name="Woyke T."/>
        </authorList>
    </citation>
    <scope>NUCLEOTIDE SEQUENCE</scope>
    <source>
        <strain evidence="1">GVMAG-M-3300020166-5</strain>
    </source>
</reference>
<accession>A0A6C0BZ21</accession>
<name>A0A6C0BZ21_9ZZZZ</name>
<evidence type="ECO:0000313" key="1">
    <source>
        <dbReference type="EMBL" id="QHS97071.1"/>
    </source>
</evidence>
<sequence length="187" mass="21910">MPANLDNACCSGNDANSEKTVNIFRFKFTDEIAENIANFSKVHQYDDRKVYKECWEEWLDKNNDIVSREESRLIELGYDKDVKDKMFKAGRYYFRKKDRVPPVPVKRREYVSISHQILGLMDSHITSHMNNDEYTPAKGYDSFCETHTASLSTEIQNILAEHQITPSDMASKIKKTYKNRYYIISRA</sequence>
<proteinExistence type="predicted"/>